<dbReference type="STRING" id="630626.EBL_c15670"/>
<organism evidence="1 2">
    <name type="scientific">Shimwellia blattae (strain ATCC 29907 / DSM 4481 / JCM 1650 / NBRC 105725 / CDC 9005-74)</name>
    <name type="common">Escherichia blattae</name>
    <dbReference type="NCBI Taxonomy" id="630626"/>
    <lineage>
        <taxon>Bacteria</taxon>
        <taxon>Pseudomonadati</taxon>
        <taxon>Pseudomonadota</taxon>
        <taxon>Gammaproteobacteria</taxon>
        <taxon>Enterobacterales</taxon>
        <taxon>Enterobacteriaceae</taxon>
        <taxon>Shimwellia</taxon>
    </lineage>
</organism>
<accession>I2B807</accession>
<sequence length="108" mass="12235">MLTHDQALKTCISFSGKLILHRRANSHHRISVITYIDLACYPIKKSIFITQLIFRQPFYPYVQPACAGPPAAGKRWPPGGYDGYSFRPQLIIFIYISRAGISDNSGKY</sequence>
<dbReference type="Proteomes" id="UP000001955">
    <property type="component" value="Chromosome"/>
</dbReference>
<name>I2B807_SHIBC</name>
<dbReference type="HOGENOM" id="CLU_2195144_0_0_6"/>
<reference evidence="1 2" key="1">
    <citation type="journal article" date="2012" name="J. Bacteriol.">
        <title>Complete genome sequence of the B12-producing Shimwellia blattae strain DSM 4481, isolated from a cockroach.</title>
        <authorList>
            <person name="Brzuszkiewicz E."/>
            <person name="Waschkowitz T."/>
            <person name="Wiezer A."/>
            <person name="Daniel R."/>
        </authorList>
    </citation>
    <scope>NUCLEOTIDE SEQUENCE [LARGE SCALE GENOMIC DNA]</scope>
    <source>
        <strain evidence="2">ATCC 29907 / DSM 4481 / JCM 1650 / NBRC 105725 / CDC 9005-74</strain>
    </source>
</reference>
<dbReference type="AlphaFoldDB" id="I2B807"/>
<dbReference type="KEGG" id="ebt:EBL_c15670"/>
<protein>
    <submittedName>
        <fullName evidence="1">Uncharacterized protein</fullName>
    </submittedName>
</protein>
<keyword evidence="2" id="KW-1185">Reference proteome</keyword>
<dbReference type="EMBL" id="CP001560">
    <property type="protein sequence ID" value="AFJ46661.1"/>
    <property type="molecule type" value="Genomic_DNA"/>
</dbReference>
<evidence type="ECO:0000313" key="1">
    <source>
        <dbReference type="EMBL" id="AFJ46661.1"/>
    </source>
</evidence>
<gene>
    <name evidence="1" type="ordered locus">EBL_c15670</name>
</gene>
<proteinExistence type="predicted"/>
<evidence type="ECO:0000313" key="2">
    <source>
        <dbReference type="Proteomes" id="UP000001955"/>
    </source>
</evidence>